<evidence type="ECO:0000256" key="1">
    <source>
        <dbReference type="ARBA" id="ARBA00038310"/>
    </source>
</evidence>
<geneLocation type="plasmid" evidence="4">
    <name>pelp_3</name>
</geneLocation>
<evidence type="ECO:0000313" key="3">
    <source>
        <dbReference type="EMBL" id="QDV39571.1"/>
    </source>
</evidence>
<dbReference type="InterPro" id="IPR052350">
    <property type="entry name" value="Metallo-dep_Lactonases"/>
</dbReference>
<comment type="similarity">
    <text evidence="1">Belongs to the metallo-dependent hydrolases superfamily.</text>
</comment>
<gene>
    <name evidence="3" type="ORF">ElP_75420</name>
</gene>
<dbReference type="PROSITE" id="PS51318">
    <property type="entry name" value="TAT"/>
    <property type="match status" value="1"/>
</dbReference>
<dbReference type="KEGG" id="tpla:ElP_75420"/>
<keyword evidence="3" id="KW-0614">Plasmid</keyword>
<dbReference type="AlphaFoldDB" id="A0A518HFG8"/>
<keyword evidence="3" id="KW-0378">Hydrolase</keyword>
<accession>A0A518HFG8</accession>
<dbReference type="PANTHER" id="PTHR43569">
    <property type="entry name" value="AMIDOHYDROLASE"/>
    <property type="match status" value="1"/>
</dbReference>
<dbReference type="InterPro" id="IPR032466">
    <property type="entry name" value="Metal_Hydrolase"/>
</dbReference>
<dbReference type="Proteomes" id="UP000317835">
    <property type="component" value="Plasmid pElP_3"/>
</dbReference>
<feature type="domain" description="Amidohydrolase-related" evidence="2">
    <location>
        <begin position="43"/>
        <end position="319"/>
    </location>
</feature>
<dbReference type="EMBL" id="CP036429">
    <property type="protein sequence ID" value="QDV39571.1"/>
    <property type="molecule type" value="Genomic_DNA"/>
</dbReference>
<dbReference type="OrthoDB" id="5450317at2"/>
<dbReference type="InterPro" id="IPR006680">
    <property type="entry name" value="Amidohydro-rel"/>
</dbReference>
<dbReference type="SUPFAM" id="SSF51556">
    <property type="entry name" value="Metallo-dependent hydrolases"/>
    <property type="match status" value="1"/>
</dbReference>
<dbReference type="Pfam" id="PF04909">
    <property type="entry name" value="Amidohydro_2"/>
    <property type="match status" value="1"/>
</dbReference>
<protein>
    <submittedName>
        <fullName evidence="3">Amidohydrolase</fullName>
    </submittedName>
</protein>
<evidence type="ECO:0000259" key="2">
    <source>
        <dbReference type="Pfam" id="PF04909"/>
    </source>
</evidence>
<dbReference type="PANTHER" id="PTHR43569:SF2">
    <property type="entry name" value="AMIDOHYDROLASE-RELATED DOMAIN-CONTAINING PROTEIN"/>
    <property type="match status" value="1"/>
</dbReference>
<dbReference type="InterPro" id="IPR006311">
    <property type="entry name" value="TAT_signal"/>
</dbReference>
<organism evidence="3 4">
    <name type="scientific">Tautonia plasticadhaerens</name>
    <dbReference type="NCBI Taxonomy" id="2527974"/>
    <lineage>
        <taxon>Bacteria</taxon>
        <taxon>Pseudomonadati</taxon>
        <taxon>Planctomycetota</taxon>
        <taxon>Planctomycetia</taxon>
        <taxon>Isosphaerales</taxon>
        <taxon>Isosphaeraceae</taxon>
        <taxon>Tautonia</taxon>
    </lineage>
</organism>
<dbReference type="GO" id="GO:0016787">
    <property type="term" value="F:hydrolase activity"/>
    <property type="evidence" value="ECO:0007669"/>
    <property type="project" value="UniProtKB-KW"/>
</dbReference>
<keyword evidence="4" id="KW-1185">Reference proteome</keyword>
<reference evidence="3 4" key="1">
    <citation type="submission" date="2019-02" db="EMBL/GenBank/DDBJ databases">
        <title>Deep-cultivation of Planctomycetes and their phenomic and genomic characterization uncovers novel biology.</title>
        <authorList>
            <person name="Wiegand S."/>
            <person name="Jogler M."/>
            <person name="Boedeker C."/>
            <person name="Pinto D."/>
            <person name="Vollmers J."/>
            <person name="Rivas-Marin E."/>
            <person name="Kohn T."/>
            <person name="Peeters S.H."/>
            <person name="Heuer A."/>
            <person name="Rast P."/>
            <person name="Oberbeckmann S."/>
            <person name="Bunk B."/>
            <person name="Jeske O."/>
            <person name="Meyerdierks A."/>
            <person name="Storesund J.E."/>
            <person name="Kallscheuer N."/>
            <person name="Luecker S."/>
            <person name="Lage O.M."/>
            <person name="Pohl T."/>
            <person name="Merkel B.J."/>
            <person name="Hornburger P."/>
            <person name="Mueller R.-W."/>
            <person name="Bruemmer F."/>
            <person name="Labrenz M."/>
            <person name="Spormann A.M."/>
            <person name="Op den Camp H."/>
            <person name="Overmann J."/>
            <person name="Amann R."/>
            <person name="Jetten M.S.M."/>
            <person name="Mascher T."/>
            <person name="Medema M.H."/>
            <person name="Devos D.P."/>
            <person name="Kaster A.-K."/>
            <person name="Ovreas L."/>
            <person name="Rohde M."/>
            <person name="Galperin M.Y."/>
            <person name="Jogler C."/>
        </authorList>
    </citation>
    <scope>NUCLEOTIDE SEQUENCE [LARGE SCALE GENOMIC DNA]</scope>
    <source>
        <strain evidence="3 4">ElP</strain>
        <plasmid evidence="4">pelp_3</plasmid>
    </source>
</reference>
<proteinExistence type="inferred from homology"/>
<evidence type="ECO:0000313" key="4">
    <source>
        <dbReference type="Proteomes" id="UP000317835"/>
    </source>
</evidence>
<dbReference type="Gene3D" id="3.20.20.140">
    <property type="entry name" value="Metal-dependent hydrolases"/>
    <property type="match status" value="1"/>
</dbReference>
<dbReference type="RefSeq" id="WP_145279753.1">
    <property type="nucleotide sequence ID" value="NZ_CP036429.1"/>
</dbReference>
<sequence length="321" mass="35185">MDDRRRFLHGMAALAAAGTRAGRRVDAADSGPLAEDDGAMPLIDTHVHLWDLHRLRLPWIEPGSPLDRDHLPEDYATAAQGLGVARAVYMEVDIDPARHVAEAEYVIDLCRRRVGPLVAAVVGGRPADEGFPAYLDRFRDRPEVKGVRQVLHGPATPPGTCTAPEFVRGIRLLGERGLSFDLCMRPGELRDAARLVDACPGTSFILDHCGNPSVQAADLSAWREDLSRIAERPNLACKVSGIVASAAPGWRAEDLTPVVDHVLVRFGPDRVVFGGDWPVCTRAATLRQWVEALRAIVDGRGEAERRALFHDNALRVYRLEV</sequence>
<name>A0A518HFG8_9BACT</name>